<feature type="region of interest" description="Disordered" evidence="1">
    <location>
        <begin position="68"/>
        <end position="144"/>
    </location>
</feature>
<evidence type="ECO:0000313" key="2">
    <source>
        <dbReference type="EMBL" id="KAF2746461.1"/>
    </source>
</evidence>
<dbReference type="EMBL" id="MU006577">
    <property type="protein sequence ID" value="KAF2746461.1"/>
    <property type="molecule type" value="Genomic_DNA"/>
</dbReference>
<feature type="compositionally biased region" description="Basic residues" evidence="1">
    <location>
        <begin position="86"/>
        <end position="133"/>
    </location>
</feature>
<dbReference type="Proteomes" id="UP000799440">
    <property type="component" value="Unassembled WGS sequence"/>
</dbReference>
<dbReference type="AlphaFoldDB" id="A0A6A6VAY7"/>
<dbReference type="OrthoDB" id="1919336at2759"/>
<organism evidence="2 3">
    <name type="scientific">Sporormia fimetaria CBS 119925</name>
    <dbReference type="NCBI Taxonomy" id="1340428"/>
    <lineage>
        <taxon>Eukaryota</taxon>
        <taxon>Fungi</taxon>
        <taxon>Dikarya</taxon>
        <taxon>Ascomycota</taxon>
        <taxon>Pezizomycotina</taxon>
        <taxon>Dothideomycetes</taxon>
        <taxon>Pleosporomycetidae</taxon>
        <taxon>Pleosporales</taxon>
        <taxon>Sporormiaceae</taxon>
        <taxon>Sporormia</taxon>
    </lineage>
</organism>
<dbReference type="Gene3D" id="1.10.30.10">
    <property type="entry name" value="High mobility group box domain"/>
    <property type="match status" value="2"/>
</dbReference>
<feature type="compositionally biased region" description="Low complexity" evidence="1">
    <location>
        <begin position="72"/>
        <end position="85"/>
    </location>
</feature>
<dbReference type="CDD" id="cd00084">
    <property type="entry name" value="HMG-box_SF"/>
    <property type="match status" value="1"/>
</dbReference>
<evidence type="ECO:0008006" key="4">
    <source>
        <dbReference type="Google" id="ProtNLM"/>
    </source>
</evidence>
<keyword evidence="3" id="KW-1185">Reference proteome</keyword>
<sequence length="313" mass="34575">MLARGLLCRLAADASKTSTQNLPQLARLIHRSVLSRNASSVPAIQALSRALNNAIVESRRTYAISTKATEPTSTVKRAVKKAASTKTKKTTKTGTRKRSTTSKATTKKAAPKKKAAAKKPKKKAAPKARATKKRTPEQKAAEKRTTLIRELKKKALKEPHPPRRLSALNVFIAEATAGSEGNATGALTTAVEKFKALSPAEREHYNHLANERSAARLNEYNTWVHSYTVEQIHQANLARRHLKRIFSDKEKIAHTDPIKDDRRVKKAATGYSKFVSERASSGDFTGIKVTERFKLISNEWKALTADQKKAYSA</sequence>
<name>A0A6A6VAY7_9PLEO</name>
<reference evidence="2" key="1">
    <citation type="journal article" date="2020" name="Stud. Mycol.">
        <title>101 Dothideomycetes genomes: a test case for predicting lifestyles and emergence of pathogens.</title>
        <authorList>
            <person name="Haridas S."/>
            <person name="Albert R."/>
            <person name="Binder M."/>
            <person name="Bloem J."/>
            <person name="Labutti K."/>
            <person name="Salamov A."/>
            <person name="Andreopoulos B."/>
            <person name="Baker S."/>
            <person name="Barry K."/>
            <person name="Bills G."/>
            <person name="Bluhm B."/>
            <person name="Cannon C."/>
            <person name="Castanera R."/>
            <person name="Culley D."/>
            <person name="Daum C."/>
            <person name="Ezra D."/>
            <person name="Gonzalez J."/>
            <person name="Henrissat B."/>
            <person name="Kuo A."/>
            <person name="Liang C."/>
            <person name="Lipzen A."/>
            <person name="Lutzoni F."/>
            <person name="Magnuson J."/>
            <person name="Mondo S."/>
            <person name="Nolan M."/>
            <person name="Ohm R."/>
            <person name="Pangilinan J."/>
            <person name="Park H.-J."/>
            <person name="Ramirez L."/>
            <person name="Alfaro M."/>
            <person name="Sun H."/>
            <person name="Tritt A."/>
            <person name="Yoshinaga Y."/>
            <person name="Zwiers L.-H."/>
            <person name="Turgeon B."/>
            <person name="Goodwin S."/>
            <person name="Spatafora J."/>
            <person name="Crous P."/>
            <person name="Grigoriev I."/>
        </authorList>
    </citation>
    <scope>NUCLEOTIDE SEQUENCE</scope>
    <source>
        <strain evidence="2">CBS 119925</strain>
    </source>
</reference>
<evidence type="ECO:0000256" key="1">
    <source>
        <dbReference type="SAM" id="MobiDB-lite"/>
    </source>
</evidence>
<feature type="compositionally biased region" description="Basic and acidic residues" evidence="1">
    <location>
        <begin position="134"/>
        <end position="144"/>
    </location>
</feature>
<dbReference type="SUPFAM" id="SSF47095">
    <property type="entry name" value="HMG-box"/>
    <property type="match status" value="2"/>
</dbReference>
<evidence type="ECO:0000313" key="3">
    <source>
        <dbReference type="Proteomes" id="UP000799440"/>
    </source>
</evidence>
<dbReference type="InterPro" id="IPR036910">
    <property type="entry name" value="HMG_box_dom_sf"/>
</dbReference>
<accession>A0A6A6VAY7</accession>
<gene>
    <name evidence="2" type="ORF">M011DRAFT_478078</name>
</gene>
<proteinExistence type="predicted"/>
<protein>
    <recommendedName>
        <fullName evidence="4">HMG box domain-containing protein</fullName>
    </recommendedName>
</protein>